<evidence type="ECO:0000313" key="3">
    <source>
        <dbReference type="EMBL" id="SJS38787.1"/>
    </source>
</evidence>
<dbReference type="RefSeq" id="WP_021360312.1">
    <property type="nucleotide sequence ID" value="NZ_BIOX01000054.1"/>
</dbReference>
<organism evidence="2">
    <name type="scientific">Clostridioides difficile</name>
    <name type="common">Peptoclostridium difficile</name>
    <dbReference type="NCBI Taxonomy" id="1496"/>
    <lineage>
        <taxon>Bacteria</taxon>
        <taxon>Bacillati</taxon>
        <taxon>Bacillota</taxon>
        <taxon>Clostridia</taxon>
        <taxon>Peptostreptococcales</taxon>
        <taxon>Peptostreptococcaceae</taxon>
        <taxon>Clostridioides</taxon>
    </lineage>
</organism>
<evidence type="ECO:0000313" key="2">
    <source>
        <dbReference type="EMBL" id="CDS90398.1"/>
    </source>
</evidence>
<sequence>MKKEKRDLKFNFHKGGSGSFTPRMSVPKKWADEMGITRENPNVTATFEGDRIIIEKAKNE</sequence>
<dbReference type="PATRIC" id="fig|1496.1373.peg.2348"/>
<feature type="compositionally biased region" description="Basic and acidic residues" evidence="1">
    <location>
        <begin position="1"/>
        <end position="10"/>
    </location>
</feature>
<proteinExistence type="predicted"/>
<dbReference type="Proteomes" id="UP000189137">
    <property type="component" value="Unassembled WGS sequence"/>
</dbReference>
<evidence type="ECO:0000313" key="4">
    <source>
        <dbReference type="Proteomes" id="UP000189137"/>
    </source>
</evidence>
<feature type="region of interest" description="Disordered" evidence="1">
    <location>
        <begin position="1"/>
        <end position="26"/>
    </location>
</feature>
<protein>
    <submittedName>
        <fullName evidence="2">Uncharacterized protein</fullName>
    </submittedName>
</protein>
<gene>
    <name evidence="2" type="ORF">BN1096_840010</name>
    <name evidence="3" type="ORF">SAMEA3375112_01947</name>
</gene>
<dbReference type="AlphaFoldDB" id="A0A069AI67"/>
<evidence type="ECO:0000256" key="1">
    <source>
        <dbReference type="SAM" id="MobiDB-lite"/>
    </source>
</evidence>
<accession>A0A069AI67</accession>
<dbReference type="EMBL" id="FUPS01000006">
    <property type="protein sequence ID" value="SJS38787.1"/>
    <property type="molecule type" value="Genomic_DNA"/>
</dbReference>
<dbReference type="EMBL" id="LK932540">
    <property type="protein sequence ID" value="CDS90398.1"/>
    <property type="molecule type" value="Genomic_DNA"/>
</dbReference>
<name>A0A069AI67_CLODI</name>
<reference evidence="3 4" key="2">
    <citation type="submission" date="2017-02" db="EMBL/GenBank/DDBJ databases">
        <authorList>
            <consortium name="Pathogen Informatics"/>
        </authorList>
    </citation>
    <scope>NUCLEOTIDE SEQUENCE [LARGE SCALE GENOMIC DNA]</scope>
    <source>
        <strain evidence="3 4">VRECD0157</strain>
    </source>
</reference>
<reference evidence="2" key="1">
    <citation type="submission" date="2014-07" db="EMBL/GenBank/DDBJ databases">
        <authorList>
            <person name="Monot Marc"/>
        </authorList>
    </citation>
    <scope>NUCLEOTIDE SEQUENCE</scope>
</reference>